<dbReference type="Pfam" id="PF00583">
    <property type="entry name" value="Acetyltransf_1"/>
    <property type="match status" value="1"/>
</dbReference>
<name>A0ABS2NTL0_9FIRM</name>
<dbReference type="InterPro" id="IPR000182">
    <property type="entry name" value="GNAT_dom"/>
</dbReference>
<gene>
    <name evidence="2" type="ORF">JOC73_002864</name>
</gene>
<organism evidence="2 3">
    <name type="scientific">Alkaliphilus hydrothermalis</name>
    <dbReference type="NCBI Taxonomy" id="1482730"/>
    <lineage>
        <taxon>Bacteria</taxon>
        <taxon>Bacillati</taxon>
        <taxon>Bacillota</taxon>
        <taxon>Clostridia</taxon>
        <taxon>Peptostreptococcales</taxon>
        <taxon>Natronincolaceae</taxon>
        <taxon>Alkaliphilus</taxon>
    </lineage>
</organism>
<sequence length="155" mass="18218">MQARLANPNDRDYFIKDYLKRYGQDKELAEKHATVCTEIDRSIVLHKEDEIIGSVTWSIREGIEAGLVVIFQMSIAKKEHRGKGYGSQLVKKCLEDIENFYIAKNFHLRRIFITINETNLPGRNIYKKHGFYILTDLKDHRVVGEKEFVYAKDYF</sequence>
<dbReference type="InterPro" id="IPR016181">
    <property type="entry name" value="Acyl_CoA_acyltransferase"/>
</dbReference>
<evidence type="ECO:0000313" key="2">
    <source>
        <dbReference type="EMBL" id="MBM7616282.1"/>
    </source>
</evidence>
<proteinExistence type="predicted"/>
<dbReference type="SUPFAM" id="SSF55729">
    <property type="entry name" value="Acyl-CoA N-acyltransferases (Nat)"/>
    <property type="match status" value="1"/>
</dbReference>
<reference evidence="2 3" key="1">
    <citation type="submission" date="2021-01" db="EMBL/GenBank/DDBJ databases">
        <title>Genomic Encyclopedia of Type Strains, Phase IV (KMG-IV): sequencing the most valuable type-strain genomes for metagenomic binning, comparative biology and taxonomic classification.</title>
        <authorList>
            <person name="Goeker M."/>
        </authorList>
    </citation>
    <scope>NUCLEOTIDE SEQUENCE [LARGE SCALE GENOMIC DNA]</scope>
    <source>
        <strain evidence="2 3">DSM 25890</strain>
    </source>
</reference>
<evidence type="ECO:0000313" key="3">
    <source>
        <dbReference type="Proteomes" id="UP001314796"/>
    </source>
</evidence>
<keyword evidence="3" id="KW-1185">Reference proteome</keyword>
<accession>A0ABS2NTL0</accession>
<dbReference type="RefSeq" id="WP_204404344.1">
    <property type="nucleotide sequence ID" value="NZ_JAFBEE010000030.1"/>
</dbReference>
<dbReference type="EMBL" id="JAFBEE010000030">
    <property type="protein sequence ID" value="MBM7616282.1"/>
    <property type="molecule type" value="Genomic_DNA"/>
</dbReference>
<protein>
    <submittedName>
        <fullName evidence="2">RimJ/RimL family protein N-acetyltransferase</fullName>
    </submittedName>
</protein>
<dbReference type="Gene3D" id="3.40.630.30">
    <property type="match status" value="1"/>
</dbReference>
<dbReference type="CDD" id="cd04301">
    <property type="entry name" value="NAT_SF"/>
    <property type="match status" value="1"/>
</dbReference>
<dbReference type="Proteomes" id="UP001314796">
    <property type="component" value="Unassembled WGS sequence"/>
</dbReference>
<dbReference type="PROSITE" id="PS51186">
    <property type="entry name" value="GNAT"/>
    <property type="match status" value="1"/>
</dbReference>
<comment type="caution">
    <text evidence="2">The sequence shown here is derived from an EMBL/GenBank/DDBJ whole genome shotgun (WGS) entry which is preliminary data.</text>
</comment>
<feature type="domain" description="N-acetyltransferase" evidence="1">
    <location>
        <begin position="1"/>
        <end position="155"/>
    </location>
</feature>
<evidence type="ECO:0000259" key="1">
    <source>
        <dbReference type="PROSITE" id="PS51186"/>
    </source>
</evidence>